<dbReference type="AlphaFoldDB" id="A0A9P4N2W9"/>
<dbReference type="InterPro" id="IPR004254">
    <property type="entry name" value="AdipoR/HlyIII-related"/>
</dbReference>
<comment type="subcellular location">
    <subcellularLocation>
        <location evidence="1">Membrane</location>
        <topology evidence="1">Multi-pass membrane protein</topology>
    </subcellularLocation>
</comment>
<keyword evidence="3 7" id="KW-0812">Transmembrane</keyword>
<feature type="transmembrane region" description="Helical" evidence="7">
    <location>
        <begin position="242"/>
        <end position="260"/>
    </location>
</feature>
<proteinExistence type="inferred from homology"/>
<evidence type="ECO:0000256" key="6">
    <source>
        <dbReference type="PIRSR" id="PIRSR604254-1"/>
    </source>
</evidence>
<feature type="transmembrane region" description="Helical" evidence="7">
    <location>
        <begin position="178"/>
        <end position="199"/>
    </location>
</feature>
<sequence length="320" mass="36410">MSGLHSRKAVKVTKTEKKIKSPMLRETVETEQVLLTWEQMPDWYQDNEYILSGYRSISGSYTHSFHSIYQIHNETLNILSHLLASLLFLLLPVPIYNSIISRYATASTSDIVVFGVFFLGVVLSFLISATYHLLSNHSSHIRALSCQLDYLGIVFLFWGSTIPYLYYGFFCTPHLQYLHYTTFSLLCAVVVSFTLNPSFRQPKYRTYRTMVYGALGASYLLPILHGVHVFGWETQWRRMSLGWMGVMLLFNGLGAIFYTMRIPEKWYPKTFDIVGASHQLMHFMTVFAALALLVGLLSAFDFAHGEGGVCGSEVSGFQYG</sequence>
<dbReference type="Pfam" id="PF03006">
    <property type="entry name" value="HlyIII"/>
    <property type="match status" value="1"/>
</dbReference>
<keyword evidence="5 7" id="KW-0472">Membrane</keyword>
<protein>
    <submittedName>
        <fullName evidence="8">HlyIII-domain-containing protein</fullName>
    </submittedName>
</protein>
<evidence type="ECO:0000313" key="9">
    <source>
        <dbReference type="Proteomes" id="UP000800093"/>
    </source>
</evidence>
<comment type="caution">
    <text evidence="8">The sequence shown here is derived from an EMBL/GenBank/DDBJ whole genome shotgun (WGS) entry which is preliminary data.</text>
</comment>
<evidence type="ECO:0000256" key="7">
    <source>
        <dbReference type="SAM" id="Phobius"/>
    </source>
</evidence>
<feature type="transmembrane region" description="Helical" evidence="7">
    <location>
        <begin position="78"/>
        <end position="99"/>
    </location>
</feature>
<evidence type="ECO:0000313" key="8">
    <source>
        <dbReference type="EMBL" id="KAF2260174.1"/>
    </source>
</evidence>
<dbReference type="GO" id="GO:0016020">
    <property type="term" value="C:membrane"/>
    <property type="evidence" value="ECO:0007669"/>
    <property type="project" value="UniProtKB-SubCell"/>
</dbReference>
<feature type="transmembrane region" description="Helical" evidence="7">
    <location>
        <begin position="111"/>
        <end position="134"/>
    </location>
</feature>
<organism evidence="8 9">
    <name type="scientific">Lojkania enalia</name>
    <dbReference type="NCBI Taxonomy" id="147567"/>
    <lineage>
        <taxon>Eukaryota</taxon>
        <taxon>Fungi</taxon>
        <taxon>Dikarya</taxon>
        <taxon>Ascomycota</taxon>
        <taxon>Pezizomycotina</taxon>
        <taxon>Dothideomycetes</taxon>
        <taxon>Pleosporomycetidae</taxon>
        <taxon>Pleosporales</taxon>
        <taxon>Pleosporales incertae sedis</taxon>
        <taxon>Lojkania</taxon>
    </lineage>
</organism>
<dbReference type="OrthoDB" id="529367at2759"/>
<reference evidence="9" key="1">
    <citation type="journal article" date="2020" name="Stud. Mycol.">
        <title>101 Dothideomycetes genomes: A test case for predicting lifestyles and emergence of pathogens.</title>
        <authorList>
            <person name="Haridas S."/>
            <person name="Albert R."/>
            <person name="Binder M."/>
            <person name="Bloem J."/>
            <person name="LaButti K."/>
            <person name="Salamov A."/>
            <person name="Andreopoulos B."/>
            <person name="Baker S."/>
            <person name="Barry K."/>
            <person name="Bills G."/>
            <person name="Bluhm B."/>
            <person name="Cannon C."/>
            <person name="Castanera R."/>
            <person name="Culley D."/>
            <person name="Daum C."/>
            <person name="Ezra D."/>
            <person name="Gonzalez J."/>
            <person name="Henrissat B."/>
            <person name="Kuo A."/>
            <person name="Liang C."/>
            <person name="Lipzen A."/>
            <person name="Lutzoni F."/>
            <person name="Magnuson J."/>
            <person name="Mondo S."/>
            <person name="Nolan M."/>
            <person name="Ohm R."/>
            <person name="Pangilinan J."/>
            <person name="Park H.-J."/>
            <person name="Ramirez L."/>
            <person name="Alfaro M."/>
            <person name="Sun H."/>
            <person name="Tritt A."/>
            <person name="Yoshinaga Y."/>
            <person name="Zwiers L.-H."/>
            <person name="Turgeon B."/>
            <person name="Goodwin S."/>
            <person name="Spatafora J."/>
            <person name="Crous P."/>
            <person name="Grigoriev I."/>
        </authorList>
    </citation>
    <scope>NUCLEOTIDE SEQUENCE [LARGE SCALE GENOMIC DNA]</scope>
    <source>
        <strain evidence="9">CBS 304.66</strain>
    </source>
</reference>
<name>A0A9P4N2W9_9PLEO</name>
<dbReference type="PANTHER" id="PTHR20855:SF52">
    <property type="entry name" value="ADIPONECTIN RECEPTOR PROTEIN"/>
    <property type="match status" value="1"/>
</dbReference>
<dbReference type="GO" id="GO:0046872">
    <property type="term" value="F:metal ion binding"/>
    <property type="evidence" value="ECO:0007669"/>
    <property type="project" value="UniProtKB-KW"/>
</dbReference>
<evidence type="ECO:0000256" key="1">
    <source>
        <dbReference type="ARBA" id="ARBA00004141"/>
    </source>
</evidence>
<accession>A0A9P4N2W9</accession>
<feature type="transmembrane region" description="Helical" evidence="7">
    <location>
        <begin position="146"/>
        <end position="166"/>
    </location>
</feature>
<dbReference type="GO" id="GO:0006882">
    <property type="term" value="P:intracellular zinc ion homeostasis"/>
    <property type="evidence" value="ECO:0007669"/>
    <property type="project" value="TreeGrafter"/>
</dbReference>
<feature type="transmembrane region" description="Helical" evidence="7">
    <location>
        <begin position="280"/>
        <end position="300"/>
    </location>
</feature>
<evidence type="ECO:0000256" key="2">
    <source>
        <dbReference type="ARBA" id="ARBA00007018"/>
    </source>
</evidence>
<keyword evidence="6" id="KW-0479">Metal-binding</keyword>
<dbReference type="EMBL" id="ML986688">
    <property type="protein sequence ID" value="KAF2260174.1"/>
    <property type="molecule type" value="Genomic_DNA"/>
</dbReference>
<gene>
    <name evidence="8" type="ORF">CC78DRAFT_502066</name>
</gene>
<evidence type="ECO:0000256" key="4">
    <source>
        <dbReference type="ARBA" id="ARBA00022989"/>
    </source>
</evidence>
<dbReference type="GO" id="GO:0038023">
    <property type="term" value="F:signaling receptor activity"/>
    <property type="evidence" value="ECO:0007669"/>
    <property type="project" value="TreeGrafter"/>
</dbReference>
<evidence type="ECO:0000256" key="5">
    <source>
        <dbReference type="ARBA" id="ARBA00023136"/>
    </source>
</evidence>
<keyword evidence="9" id="KW-1185">Reference proteome</keyword>
<feature type="binding site" evidence="6">
    <location>
        <position position="282"/>
    </location>
    <ligand>
        <name>Zn(2+)</name>
        <dbReference type="ChEBI" id="CHEBI:29105"/>
    </ligand>
</feature>
<keyword evidence="6" id="KW-0862">Zinc</keyword>
<keyword evidence="4 7" id="KW-1133">Transmembrane helix</keyword>
<feature type="binding site" evidence="6">
    <location>
        <position position="278"/>
    </location>
    <ligand>
        <name>Zn(2+)</name>
        <dbReference type="ChEBI" id="CHEBI:29105"/>
    </ligand>
</feature>
<dbReference type="PANTHER" id="PTHR20855">
    <property type="entry name" value="ADIPOR/PROGESTIN RECEPTOR-RELATED"/>
    <property type="match status" value="1"/>
</dbReference>
<feature type="transmembrane region" description="Helical" evidence="7">
    <location>
        <begin position="211"/>
        <end position="230"/>
    </location>
</feature>
<comment type="similarity">
    <text evidence="2">Belongs to the ADIPOR family.</text>
</comment>
<evidence type="ECO:0000256" key="3">
    <source>
        <dbReference type="ARBA" id="ARBA00022692"/>
    </source>
</evidence>
<dbReference type="Proteomes" id="UP000800093">
    <property type="component" value="Unassembled WGS sequence"/>
</dbReference>
<feature type="binding site" evidence="6">
    <location>
        <position position="132"/>
    </location>
    <ligand>
        <name>Zn(2+)</name>
        <dbReference type="ChEBI" id="CHEBI:29105"/>
    </ligand>
</feature>